<feature type="compositionally biased region" description="Basic and acidic residues" evidence="5">
    <location>
        <begin position="12"/>
        <end position="23"/>
    </location>
</feature>
<dbReference type="Gene3D" id="3.90.20.20">
    <property type="match status" value="1"/>
</dbReference>
<dbReference type="SUPFAM" id="SSF51064">
    <property type="entry name" value="Head domain of nucleotide exchange factor GrpE"/>
    <property type="match status" value="1"/>
</dbReference>
<protein>
    <recommendedName>
        <fullName evidence="3">Protein GrpE</fullName>
    </recommendedName>
    <alternativeName>
        <fullName evidence="3">HSP-70 cofactor</fullName>
    </alternativeName>
</protein>
<comment type="similarity">
    <text evidence="1 3 4">Belongs to the GrpE family.</text>
</comment>
<evidence type="ECO:0000313" key="6">
    <source>
        <dbReference type="EMBL" id="OGH84529.1"/>
    </source>
</evidence>
<dbReference type="Gene3D" id="2.30.22.10">
    <property type="entry name" value="Head domain of nucleotide exchange factor GrpE"/>
    <property type="match status" value="1"/>
</dbReference>
<dbReference type="PRINTS" id="PR00773">
    <property type="entry name" value="GRPEPROTEIN"/>
</dbReference>
<dbReference type="GO" id="GO:0051082">
    <property type="term" value="F:unfolded protein binding"/>
    <property type="evidence" value="ECO:0007669"/>
    <property type="project" value="TreeGrafter"/>
</dbReference>
<dbReference type="GO" id="GO:0051087">
    <property type="term" value="F:protein-folding chaperone binding"/>
    <property type="evidence" value="ECO:0007669"/>
    <property type="project" value="InterPro"/>
</dbReference>
<dbReference type="PANTHER" id="PTHR21237:SF23">
    <property type="entry name" value="GRPE PROTEIN HOMOLOG, MITOCHONDRIAL"/>
    <property type="match status" value="1"/>
</dbReference>
<evidence type="ECO:0000313" key="7">
    <source>
        <dbReference type="Proteomes" id="UP000177803"/>
    </source>
</evidence>
<name>A0A1F6NKZ1_9BACT</name>
<dbReference type="InterPro" id="IPR000740">
    <property type="entry name" value="GrpE"/>
</dbReference>
<reference evidence="6 7" key="1">
    <citation type="journal article" date="2016" name="Nat. Commun.">
        <title>Thousands of microbial genomes shed light on interconnected biogeochemical processes in an aquifer system.</title>
        <authorList>
            <person name="Anantharaman K."/>
            <person name="Brown C.T."/>
            <person name="Hug L.A."/>
            <person name="Sharon I."/>
            <person name="Castelle C.J."/>
            <person name="Probst A.J."/>
            <person name="Thomas B.C."/>
            <person name="Singh A."/>
            <person name="Wilkins M.J."/>
            <person name="Karaoz U."/>
            <person name="Brodie E.L."/>
            <person name="Williams K.H."/>
            <person name="Hubbard S.S."/>
            <person name="Banfield J.F."/>
        </authorList>
    </citation>
    <scope>NUCLEOTIDE SEQUENCE [LARGE SCALE GENOMIC DNA]</scope>
</reference>
<gene>
    <name evidence="3" type="primary">grpE</name>
    <name evidence="6" type="ORF">A2261_02785</name>
</gene>
<evidence type="ECO:0000256" key="1">
    <source>
        <dbReference type="ARBA" id="ARBA00009054"/>
    </source>
</evidence>
<comment type="caution">
    <text evidence="6">The sequence shown here is derived from an EMBL/GenBank/DDBJ whole genome shotgun (WGS) entry which is preliminary data.</text>
</comment>
<dbReference type="GO" id="GO:0042803">
    <property type="term" value="F:protein homodimerization activity"/>
    <property type="evidence" value="ECO:0007669"/>
    <property type="project" value="InterPro"/>
</dbReference>
<dbReference type="InterPro" id="IPR009012">
    <property type="entry name" value="GrpE_head"/>
</dbReference>
<keyword evidence="2 3" id="KW-0143">Chaperone</keyword>
<dbReference type="EMBL" id="MFQR01000015">
    <property type="protein sequence ID" value="OGH84529.1"/>
    <property type="molecule type" value="Genomic_DNA"/>
</dbReference>
<dbReference type="Pfam" id="PF01025">
    <property type="entry name" value="GrpE"/>
    <property type="match status" value="1"/>
</dbReference>
<proteinExistence type="inferred from homology"/>
<comment type="subunit">
    <text evidence="3">Homodimer.</text>
</comment>
<evidence type="ECO:0000256" key="3">
    <source>
        <dbReference type="HAMAP-Rule" id="MF_01151"/>
    </source>
</evidence>
<comment type="subcellular location">
    <subcellularLocation>
        <location evidence="3">Cytoplasm</location>
    </subcellularLocation>
</comment>
<comment type="function">
    <text evidence="3">Participates actively in the response to hyperosmotic and heat shock by preventing the aggregation of stress-denatured proteins, in association with DnaK and GrpE. It is the nucleotide exchange factor for DnaK and may function as a thermosensor. Unfolded proteins bind initially to DnaJ; upon interaction with the DnaJ-bound protein, DnaK hydrolyzes its bound ATP, resulting in the formation of a stable complex. GrpE releases ADP from DnaK; ATP binding to DnaK triggers the release of the substrate protein, thus completing the reaction cycle. Several rounds of ATP-dependent interactions between DnaJ, DnaK and GrpE are required for fully efficient folding.</text>
</comment>
<accession>A0A1F6NKZ1</accession>
<dbReference type="InterPro" id="IPR013805">
    <property type="entry name" value="GrpE_CC"/>
</dbReference>
<dbReference type="AlphaFoldDB" id="A0A1F6NKZ1"/>
<evidence type="ECO:0000256" key="4">
    <source>
        <dbReference type="RuleBase" id="RU004478"/>
    </source>
</evidence>
<feature type="compositionally biased region" description="Acidic residues" evidence="5">
    <location>
        <begin position="1"/>
        <end position="11"/>
    </location>
</feature>
<evidence type="ECO:0000256" key="5">
    <source>
        <dbReference type="SAM" id="MobiDB-lite"/>
    </source>
</evidence>
<dbReference type="GO" id="GO:0006457">
    <property type="term" value="P:protein folding"/>
    <property type="evidence" value="ECO:0007669"/>
    <property type="project" value="InterPro"/>
</dbReference>
<keyword evidence="3" id="KW-0963">Cytoplasm</keyword>
<dbReference type="SUPFAM" id="SSF58014">
    <property type="entry name" value="Coiled-coil domain of nucleotide exchange factor GrpE"/>
    <property type="match status" value="1"/>
</dbReference>
<dbReference type="GO" id="GO:0000774">
    <property type="term" value="F:adenyl-nucleotide exchange factor activity"/>
    <property type="evidence" value="ECO:0007669"/>
    <property type="project" value="InterPro"/>
</dbReference>
<evidence type="ECO:0000256" key="2">
    <source>
        <dbReference type="ARBA" id="ARBA00023186"/>
    </source>
</evidence>
<keyword evidence="3" id="KW-0346">Stress response</keyword>
<sequence>MTDEQIEEEKTDEAVSEDKEVEEKKTGFFNRKCKNCEKVEKECEGYKLGWQRALADYKNLQTETSKRRGEWAQMSEVQIIEEFIPVYDHLKMSIAGVDKTDAWVEGVKYVLKQFVDILKNHGVEEIKTVGEKFDPKFHEAAGEEEIEGKEVGEIVKEISGGYRVGERVIRAARVIINK</sequence>
<dbReference type="GO" id="GO:0005737">
    <property type="term" value="C:cytoplasm"/>
    <property type="evidence" value="ECO:0007669"/>
    <property type="project" value="UniProtKB-SubCell"/>
</dbReference>
<organism evidence="6 7">
    <name type="scientific">Candidatus Magasanikbacteria bacterium RIFOXYA2_FULL_44_8</name>
    <dbReference type="NCBI Taxonomy" id="1798696"/>
    <lineage>
        <taxon>Bacteria</taxon>
        <taxon>Candidatus Magasanikiibacteriota</taxon>
    </lineage>
</organism>
<dbReference type="HAMAP" id="MF_01151">
    <property type="entry name" value="GrpE"/>
    <property type="match status" value="1"/>
</dbReference>
<feature type="region of interest" description="Disordered" evidence="5">
    <location>
        <begin position="1"/>
        <end position="23"/>
    </location>
</feature>
<dbReference type="Proteomes" id="UP000177803">
    <property type="component" value="Unassembled WGS sequence"/>
</dbReference>
<dbReference type="PANTHER" id="PTHR21237">
    <property type="entry name" value="GRPE PROTEIN"/>
    <property type="match status" value="1"/>
</dbReference>